<keyword evidence="2" id="KW-1185">Reference proteome</keyword>
<dbReference type="Proteomes" id="UP000015104">
    <property type="component" value="Unassembled WGS sequence"/>
</dbReference>
<accession>T1JQX4</accession>
<evidence type="ECO:0000313" key="1">
    <source>
        <dbReference type="EnsemblMetazoa" id="tetur01g04840.1"/>
    </source>
</evidence>
<organism evidence="1 2">
    <name type="scientific">Tetranychus urticae</name>
    <name type="common">Two-spotted spider mite</name>
    <dbReference type="NCBI Taxonomy" id="32264"/>
    <lineage>
        <taxon>Eukaryota</taxon>
        <taxon>Metazoa</taxon>
        <taxon>Ecdysozoa</taxon>
        <taxon>Arthropoda</taxon>
        <taxon>Chelicerata</taxon>
        <taxon>Arachnida</taxon>
        <taxon>Acari</taxon>
        <taxon>Acariformes</taxon>
        <taxon>Trombidiformes</taxon>
        <taxon>Prostigmata</taxon>
        <taxon>Eleutherengona</taxon>
        <taxon>Raphignathae</taxon>
        <taxon>Tetranychoidea</taxon>
        <taxon>Tetranychidae</taxon>
        <taxon>Tetranychus</taxon>
    </lineage>
</organism>
<dbReference type="EnsemblMetazoa" id="tetur01g04840.1">
    <property type="protein sequence ID" value="tetur01g04840.1"/>
    <property type="gene ID" value="tetur01g04840"/>
</dbReference>
<reference evidence="1" key="2">
    <citation type="submission" date="2015-06" db="UniProtKB">
        <authorList>
            <consortium name="EnsemblMetazoa"/>
        </authorList>
    </citation>
    <scope>IDENTIFICATION</scope>
</reference>
<name>T1JQX4_TETUR</name>
<protein>
    <submittedName>
        <fullName evidence="1">Uncharacterized protein</fullName>
    </submittedName>
</protein>
<dbReference type="HOGENOM" id="CLU_2888613_0_0_1"/>
<dbReference type="EMBL" id="CAEY01000442">
    <property type="status" value="NOT_ANNOTATED_CDS"/>
    <property type="molecule type" value="Genomic_DNA"/>
</dbReference>
<sequence length="63" mass="7146">MTLHQATGFPLPSFLDSQDTYICTAYSPRCFVIQKIKTCLRSPMANVGSRDTFKSDHNYKEGQ</sequence>
<evidence type="ECO:0000313" key="2">
    <source>
        <dbReference type="Proteomes" id="UP000015104"/>
    </source>
</evidence>
<dbReference type="AlphaFoldDB" id="T1JQX4"/>
<reference evidence="2" key="1">
    <citation type="submission" date="2011-08" db="EMBL/GenBank/DDBJ databases">
        <authorList>
            <person name="Rombauts S."/>
        </authorList>
    </citation>
    <scope>NUCLEOTIDE SEQUENCE</scope>
    <source>
        <strain evidence="2">London</strain>
    </source>
</reference>
<proteinExistence type="predicted"/>